<keyword evidence="1" id="KW-0812">Transmembrane</keyword>
<evidence type="ECO:0000313" key="4">
    <source>
        <dbReference type="Proteomes" id="UP000678393"/>
    </source>
</evidence>
<protein>
    <recommendedName>
        <fullName evidence="2">J domain-containing protein</fullName>
    </recommendedName>
</protein>
<accession>A0A8S3YE12</accession>
<gene>
    <name evidence="3" type="ORF">CUNI_LOCUS1031</name>
</gene>
<evidence type="ECO:0000313" key="3">
    <source>
        <dbReference type="EMBL" id="CAG5115473.1"/>
    </source>
</evidence>
<proteinExistence type="predicted"/>
<dbReference type="Proteomes" id="UP000678393">
    <property type="component" value="Unassembled WGS sequence"/>
</dbReference>
<feature type="domain" description="J" evidence="2">
    <location>
        <begin position="134"/>
        <end position="198"/>
    </location>
</feature>
<keyword evidence="1" id="KW-1133">Transmembrane helix</keyword>
<dbReference type="InterPro" id="IPR001623">
    <property type="entry name" value="DnaJ_domain"/>
</dbReference>
<keyword evidence="1" id="KW-0472">Membrane</keyword>
<dbReference type="Pfam" id="PF00226">
    <property type="entry name" value="DnaJ"/>
    <property type="match status" value="1"/>
</dbReference>
<organism evidence="3 4">
    <name type="scientific">Candidula unifasciata</name>
    <dbReference type="NCBI Taxonomy" id="100452"/>
    <lineage>
        <taxon>Eukaryota</taxon>
        <taxon>Metazoa</taxon>
        <taxon>Spiralia</taxon>
        <taxon>Lophotrochozoa</taxon>
        <taxon>Mollusca</taxon>
        <taxon>Gastropoda</taxon>
        <taxon>Heterobranchia</taxon>
        <taxon>Euthyneura</taxon>
        <taxon>Panpulmonata</taxon>
        <taxon>Eupulmonata</taxon>
        <taxon>Stylommatophora</taxon>
        <taxon>Helicina</taxon>
        <taxon>Helicoidea</taxon>
        <taxon>Geomitridae</taxon>
        <taxon>Candidula</taxon>
    </lineage>
</organism>
<sequence>MAVREATKSSAKVDYCIRLLKRQVCNTFKCFTSSLFVRPFLKPPDLFTNDLTANITISTRTISTSTRIRNRSSLTVTTASTSSQLAVTNVMSHLLAGDLHINNSHIYNSAHFGFQPRRNASSRASARKPTKHSHYYDVLGLNPTATQNQIKSAYYKMSKLHHPDVTECTKSHALFTEINEAYETLGDLRKRRLYDRGLFKPGVRPNFAAESAVNEDGGDYTEAYRKRSVFDRGDRPPPPMGRSKIYNFDEFYRQHYGDLRERRWKEGIEYMKFKESMEENKKVQEQNVHNYLVGTVLALTFLFGFMLYTNVDYDVNKLQEARKKSAGNSNGDT</sequence>
<evidence type="ECO:0000256" key="1">
    <source>
        <dbReference type="SAM" id="Phobius"/>
    </source>
</evidence>
<dbReference type="CDD" id="cd06257">
    <property type="entry name" value="DnaJ"/>
    <property type="match status" value="1"/>
</dbReference>
<name>A0A8S3YE12_9EUPU</name>
<dbReference type="EMBL" id="CAJHNH020000121">
    <property type="protein sequence ID" value="CAG5115473.1"/>
    <property type="molecule type" value="Genomic_DNA"/>
</dbReference>
<dbReference type="Gene3D" id="1.10.287.110">
    <property type="entry name" value="DnaJ domain"/>
    <property type="match status" value="1"/>
</dbReference>
<keyword evidence="4" id="KW-1185">Reference proteome</keyword>
<evidence type="ECO:0000259" key="2">
    <source>
        <dbReference type="PROSITE" id="PS50076"/>
    </source>
</evidence>
<dbReference type="PANTHER" id="PTHR44873">
    <property type="entry name" value="DNAJ HOMOLOG SUBFAMILY C MEMBER 30, MITOCHONDRIAL"/>
    <property type="match status" value="1"/>
</dbReference>
<dbReference type="InterPro" id="IPR018253">
    <property type="entry name" value="DnaJ_domain_CS"/>
</dbReference>
<dbReference type="InterPro" id="IPR053025">
    <property type="entry name" value="Mito_ATP_Synthase-Asso"/>
</dbReference>
<dbReference type="PROSITE" id="PS00636">
    <property type="entry name" value="DNAJ_1"/>
    <property type="match status" value="1"/>
</dbReference>
<feature type="transmembrane region" description="Helical" evidence="1">
    <location>
        <begin position="288"/>
        <end position="308"/>
    </location>
</feature>
<dbReference type="SMART" id="SM00271">
    <property type="entry name" value="DnaJ"/>
    <property type="match status" value="1"/>
</dbReference>
<reference evidence="3" key="1">
    <citation type="submission" date="2021-04" db="EMBL/GenBank/DDBJ databases">
        <authorList>
            <consortium name="Molecular Ecology Group"/>
        </authorList>
    </citation>
    <scope>NUCLEOTIDE SEQUENCE</scope>
</reference>
<dbReference type="OrthoDB" id="376357at2759"/>
<dbReference type="InterPro" id="IPR036869">
    <property type="entry name" value="J_dom_sf"/>
</dbReference>
<dbReference type="PRINTS" id="PR00625">
    <property type="entry name" value="JDOMAIN"/>
</dbReference>
<dbReference type="SUPFAM" id="SSF46565">
    <property type="entry name" value="Chaperone J-domain"/>
    <property type="match status" value="1"/>
</dbReference>
<dbReference type="AlphaFoldDB" id="A0A8S3YE12"/>
<dbReference type="PROSITE" id="PS50076">
    <property type="entry name" value="DNAJ_2"/>
    <property type="match status" value="1"/>
</dbReference>
<comment type="caution">
    <text evidence="3">The sequence shown here is derived from an EMBL/GenBank/DDBJ whole genome shotgun (WGS) entry which is preliminary data.</text>
</comment>
<dbReference type="PANTHER" id="PTHR44873:SF1">
    <property type="entry name" value="DNAJ HOMOLOG SUBFAMILY C MEMBER 30, MITOCHONDRIAL"/>
    <property type="match status" value="1"/>
</dbReference>